<dbReference type="KEGG" id="nneo:PQG83_15090"/>
<dbReference type="Proteomes" id="UP001302494">
    <property type="component" value="Chromosome"/>
</dbReference>
<sequence length="307" mass="34867">MIKELPNNEEDFQQLMEEVDSFLRRNNVPIPYRQLRGALEISRRFHLRLPSIRDDKEPKEGSYVGADLKIRIKRWFDIRYGERLKKSLGPGRMVFSLRGDPWIFKFPKVYGQGFRFFCHSIEESFKPEPTSGMIPKFNILDSIIDLPSSLRRTLNSSELKGIWGNFQIGFNALSKLQYFSGNNLVFTALADHEASVHNLSQSSPSYGNAKWSSLLFTEKLLKGFIKESGHLFTYDHDLMALADKAISSGLPKTEKSLIALIQCKAGVRYGDPAVSLENALDAHRASLEIALQVAEGFNLLRNPNPPM</sequence>
<gene>
    <name evidence="1" type="ORF">PQG83_15090</name>
</gene>
<evidence type="ECO:0008006" key="3">
    <source>
        <dbReference type="Google" id="ProtNLM"/>
    </source>
</evidence>
<dbReference type="EMBL" id="CP116968">
    <property type="protein sequence ID" value="WNM61072.1"/>
    <property type="molecule type" value="Genomic_DNA"/>
</dbReference>
<protein>
    <recommendedName>
        <fullName evidence="3">HEPN domain-containing protein</fullName>
    </recommendedName>
</protein>
<evidence type="ECO:0000313" key="2">
    <source>
        <dbReference type="Proteomes" id="UP001302494"/>
    </source>
</evidence>
<organism evidence="1 2">
    <name type="scientific">Candidatus Nitrospira neomarina</name>
    <dbReference type="NCBI Taxonomy" id="3020899"/>
    <lineage>
        <taxon>Bacteria</taxon>
        <taxon>Pseudomonadati</taxon>
        <taxon>Nitrospirota</taxon>
        <taxon>Nitrospiria</taxon>
        <taxon>Nitrospirales</taxon>
        <taxon>Nitrospiraceae</taxon>
        <taxon>Nitrospira</taxon>
    </lineage>
</organism>
<proteinExistence type="predicted"/>
<evidence type="ECO:0000313" key="1">
    <source>
        <dbReference type="EMBL" id="WNM61072.1"/>
    </source>
</evidence>
<accession>A0AA96GH00</accession>
<dbReference type="RefSeq" id="WP_312742696.1">
    <property type="nucleotide sequence ID" value="NZ_CP116968.1"/>
</dbReference>
<dbReference type="AlphaFoldDB" id="A0AA96GH00"/>
<reference evidence="1 2" key="1">
    <citation type="submission" date="2023-01" db="EMBL/GenBank/DDBJ databases">
        <title>Cultivation and genomic characterization of new, ubiquitous marine nitrite-oxidizing bacteria from the Nitrospirales.</title>
        <authorList>
            <person name="Mueller A.J."/>
            <person name="Daebeler A."/>
            <person name="Herbold C.W."/>
            <person name="Kirkegaard R.H."/>
            <person name="Daims H."/>
        </authorList>
    </citation>
    <scope>NUCLEOTIDE SEQUENCE [LARGE SCALE GENOMIC DNA]</scope>
    <source>
        <strain evidence="1 2">DK</strain>
    </source>
</reference>
<name>A0AA96GH00_9BACT</name>
<keyword evidence="2" id="KW-1185">Reference proteome</keyword>